<dbReference type="GO" id="GO:0005665">
    <property type="term" value="C:RNA polymerase II, core complex"/>
    <property type="evidence" value="ECO:0007669"/>
    <property type="project" value="TreeGrafter"/>
</dbReference>
<proteinExistence type="inferred from homology"/>
<dbReference type="Gene3D" id="3.90.940.20">
    <property type="entry name" value="RPB5-like RNA polymerase subunit"/>
    <property type="match status" value="1"/>
</dbReference>
<dbReference type="GO" id="GO:0003899">
    <property type="term" value="F:DNA-directed RNA polymerase activity"/>
    <property type="evidence" value="ECO:0007669"/>
    <property type="project" value="InterPro"/>
</dbReference>
<dbReference type="GO" id="GO:0005736">
    <property type="term" value="C:RNA polymerase I complex"/>
    <property type="evidence" value="ECO:0007669"/>
    <property type="project" value="TreeGrafter"/>
</dbReference>
<dbReference type="PANTHER" id="PTHR10535:SF0">
    <property type="entry name" value="DNA-DIRECTED RNA POLYMERASES I, II, AND III SUBUNIT RPABC1"/>
    <property type="match status" value="1"/>
</dbReference>
<protein>
    <recommendedName>
        <fullName evidence="2">RNA polymerase subunit H/Rpb5 C-terminal domain-containing protein</fullName>
    </recommendedName>
</protein>
<dbReference type="InterPro" id="IPR035913">
    <property type="entry name" value="RPB5-like_sf"/>
</dbReference>
<feature type="domain" description="RNA polymerase subunit H/Rpb5 C-terminal" evidence="2">
    <location>
        <begin position="126"/>
        <end position="198"/>
    </location>
</feature>
<organism evidence="3">
    <name type="scientific">viral metagenome</name>
    <dbReference type="NCBI Taxonomy" id="1070528"/>
    <lineage>
        <taxon>unclassified sequences</taxon>
        <taxon>metagenomes</taxon>
        <taxon>organismal metagenomes</taxon>
    </lineage>
</organism>
<dbReference type="GO" id="GO:0006366">
    <property type="term" value="P:transcription by RNA polymerase II"/>
    <property type="evidence" value="ECO:0007669"/>
    <property type="project" value="TreeGrafter"/>
</dbReference>
<dbReference type="EMBL" id="MN739746">
    <property type="protein sequence ID" value="QHT24578.1"/>
    <property type="molecule type" value="Genomic_DNA"/>
</dbReference>
<dbReference type="PANTHER" id="PTHR10535">
    <property type="entry name" value="DNA-DIRECTED RNA POLYMERASES I, II, AND III SUBUNIT RPABC1"/>
    <property type="match status" value="1"/>
</dbReference>
<dbReference type="AlphaFoldDB" id="A0A6C0E728"/>
<dbReference type="InterPro" id="IPR014381">
    <property type="entry name" value="Arch_Rpo5/euc_Rpb5"/>
</dbReference>
<dbReference type="GO" id="GO:0005666">
    <property type="term" value="C:RNA polymerase III complex"/>
    <property type="evidence" value="ECO:0007669"/>
    <property type="project" value="TreeGrafter"/>
</dbReference>
<dbReference type="InterPro" id="IPR000783">
    <property type="entry name" value="RNA_pol_subH/Rpb5_C"/>
</dbReference>
<dbReference type="SUPFAM" id="SSF55287">
    <property type="entry name" value="RPB5-like RNA polymerase subunit"/>
    <property type="match status" value="1"/>
</dbReference>
<dbReference type="GO" id="GO:0042797">
    <property type="term" value="P:tRNA transcription by RNA polymerase III"/>
    <property type="evidence" value="ECO:0007669"/>
    <property type="project" value="TreeGrafter"/>
</dbReference>
<evidence type="ECO:0000313" key="3">
    <source>
        <dbReference type="EMBL" id="QHT24578.1"/>
    </source>
</evidence>
<evidence type="ECO:0000259" key="2">
    <source>
        <dbReference type="Pfam" id="PF01191"/>
    </source>
</evidence>
<keyword evidence="1" id="KW-0804">Transcription</keyword>
<dbReference type="NCBIfam" id="NF007129">
    <property type="entry name" value="PRK09570.1"/>
    <property type="match status" value="1"/>
</dbReference>
<dbReference type="FunFam" id="3.90.940.20:FF:000001">
    <property type="entry name" value="DNA-directed RNA polymerases I, II, and III subunit RPABC1"/>
    <property type="match status" value="1"/>
</dbReference>
<dbReference type="Pfam" id="PF01191">
    <property type="entry name" value="RNA_pol_Rpb5_C"/>
    <property type="match status" value="1"/>
</dbReference>
<dbReference type="HAMAP" id="MF_00025">
    <property type="entry name" value="RNApol_Rpo5_RPB5"/>
    <property type="match status" value="1"/>
</dbReference>
<dbReference type="GO" id="GO:0003677">
    <property type="term" value="F:DNA binding"/>
    <property type="evidence" value="ECO:0007669"/>
    <property type="project" value="InterPro"/>
</dbReference>
<reference evidence="3" key="1">
    <citation type="journal article" date="2020" name="Nature">
        <title>Giant virus diversity and host interactions through global metagenomics.</title>
        <authorList>
            <person name="Schulz F."/>
            <person name="Roux S."/>
            <person name="Paez-Espino D."/>
            <person name="Jungbluth S."/>
            <person name="Walsh D.A."/>
            <person name="Denef V.J."/>
            <person name="McMahon K.D."/>
            <person name="Konstantinidis K.T."/>
            <person name="Eloe-Fadrosh E.A."/>
            <person name="Kyrpides N.C."/>
            <person name="Woyke T."/>
        </authorList>
    </citation>
    <scope>NUCLEOTIDE SEQUENCE</scope>
    <source>
        <strain evidence="3">GVMAG-M-3300023179-150</strain>
    </source>
</reference>
<dbReference type="GO" id="GO:0006362">
    <property type="term" value="P:transcription elongation by RNA polymerase I"/>
    <property type="evidence" value="ECO:0007669"/>
    <property type="project" value="TreeGrafter"/>
</dbReference>
<sequence length="199" mass="22865">MLKERDIDVSGHENFSPEELKKMLHESLGSKSFITPEPGPLDMILKNRNGTVTYVKYRLDKIKTARAVESFINQIYESQLNEKDKLLLIAPDEIHIAGSSFETMLNNFYNQKGYFVQIIGLPQLLINIVDHVKVPKHKVMTEEEKQELLKKYNLTDDKLPKISRDDPMAKYLGMVPGEVVKILRSSPTSGSSEYYRLCF</sequence>
<accession>A0A6C0E728</accession>
<name>A0A6C0E728_9ZZZZ</name>
<evidence type="ECO:0000256" key="1">
    <source>
        <dbReference type="ARBA" id="ARBA00023163"/>
    </source>
</evidence>